<dbReference type="EMBL" id="ADAS02000136">
    <property type="protein sequence ID" value="OAV89222.1"/>
    <property type="molecule type" value="Genomic_DNA"/>
</dbReference>
<dbReference type="InterPro" id="IPR024420">
    <property type="entry name" value="TRAPP_III_complex_Trs85"/>
</dbReference>
<evidence type="ECO:0000313" key="3">
    <source>
        <dbReference type="EnsemblFungi" id="PTTG_28771-t43_1-p1"/>
    </source>
</evidence>
<evidence type="ECO:0000313" key="4">
    <source>
        <dbReference type="Proteomes" id="UP000005240"/>
    </source>
</evidence>
<sequence length="304" mass="34350">MLKLAANRKGITGRLFSAGYKYFSKAPGSATSSSSTPKHRYNTTTCSYPHQSQEAQTRRLADFSFMLGDDKFASQMYDYLRKDAFNDQAWSELTIFLWSKGQYDDLTSGLIYEQVARIVPPRQAALYTILAAHRYASAEQNWLSKVCLQQAPQFVGWARIEDYVVHKMTRMAELDADWPAALVRYWNVLRQRILSGAGDADDDELYLTKFRALYPRAIKANPSLELPRIEDISLFDVERCKICVPHQNHLRAYPDINPAVWEELGARCPGTPGLTNTPNEPSTAAVNGMSVPARRMIPSWLGGK</sequence>
<dbReference type="PANTHER" id="PTHR12975">
    <property type="entry name" value="TRANSPORT PROTEIN TRAPP"/>
    <property type="match status" value="1"/>
</dbReference>
<reference evidence="2" key="2">
    <citation type="submission" date="2016-05" db="EMBL/GenBank/DDBJ databases">
        <title>Comparative analysis highlights variable genome content of wheat rusts and divergence of the mating loci.</title>
        <authorList>
            <person name="Cuomo C.A."/>
            <person name="Bakkeren G."/>
            <person name="Szabo L."/>
            <person name="Khalil H."/>
            <person name="Joly D."/>
            <person name="Goldberg J."/>
            <person name="Young S."/>
            <person name="Zeng Q."/>
            <person name="Fellers J."/>
        </authorList>
    </citation>
    <scope>NUCLEOTIDE SEQUENCE [LARGE SCALE GENOMIC DNA]</scope>
    <source>
        <strain evidence="2">1-1 BBBD Race 1</strain>
    </source>
</reference>
<evidence type="ECO:0000256" key="1">
    <source>
        <dbReference type="SAM" id="MobiDB-lite"/>
    </source>
</evidence>
<feature type="compositionally biased region" description="Low complexity" evidence="1">
    <location>
        <begin position="26"/>
        <end position="36"/>
    </location>
</feature>
<dbReference type="VEuPathDB" id="FungiDB:PTTG_28771"/>
<reference evidence="2" key="1">
    <citation type="submission" date="2009-11" db="EMBL/GenBank/DDBJ databases">
        <authorList>
            <consortium name="The Broad Institute Genome Sequencing Platform"/>
            <person name="Ward D."/>
            <person name="Feldgarden M."/>
            <person name="Earl A."/>
            <person name="Young S.K."/>
            <person name="Zeng Q."/>
            <person name="Koehrsen M."/>
            <person name="Alvarado L."/>
            <person name="Berlin A."/>
            <person name="Bochicchio J."/>
            <person name="Borenstein D."/>
            <person name="Chapman S.B."/>
            <person name="Chen Z."/>
            <person name="Engels R."/>
            <person name="Freedman E."/>
            <person name="Gellesch M."/>
            <person name="Goldberg J."/>
            <person name="Griggs A."/>
            <person name="Gujja S."/>
            <person name="Heilman E."/>
            <person name="Heiman D."/>
            <person name="Hepburn T."/>
            <person name="Howarth C."/>
            <person name="Jen D."/>
            <person name="Larson L."/>
            <person name="Lewis B."/>
            <person name="Mehta T."/>
            <person name="Park D."/>
            <person name="Pearson M."/>
            <person name="Roberts A."/>
            <person name="Saif S."/>
            <person name="Shea T."/>
            <person name="Shenoy N."/>
            <person name="Sisk P."/>
            <person name="Stolte C."/>
            <person name="Sykes S."/>
            <person name="Thomson T."/>
            <person name="Walk T."/>
            <person name="White J."/>
            <person name="Yandava C."/>
            <person name="Izard J."/>
            <person name="Baranova O.V."/>
            <person name="Blanton J.M."/>
            <person name="Tanner A.C."/>
            <person name="Dewhirst F.E."/>
            <person name="Haas B."/>
            <person name="Nusbaum C."/>
            <person name="Birren B."/>
        </authorList>
    </citation>
    <scope>NUCLEOTIDE SEQUENCE [LARGE SCALE GENOMIC DNA]</scope>
    <source>
        <strain evidence="2">1-1 BBBD Race 1</strain>
    </source>
</reference>
<dbReference type="GO" id="GO:1990072">
    <property type="term" value="C:TRAPPIII protein complex"/>
    <property type="evidence" value="ECO:0007669"/>
    <property type="project" value="TreeGrafter"/>
</dbReference>
<reference evidence="3" key="4">
    <citation type="submission" date="2025-05" db="UniProtKB">
        <authorList>
            <consortium name="EnsemblFungi"/>
        </authorList>
    </citation>
    <scope>IDENTIFICATION</scope>
    <source>
        <strain evidence="3">isolate 1-1 / race 1 (BBBD)</strain>
    </source>
</reference>
<reference evidence="3 4" key="3">
    <citation type="journal article" date="2017" name="G3 (Bethesda)">
        <title>Comparative analysis highlights variable genome content of wheat rusts and divergence of the mating loci.</title>
        <authorList>
            <person name="Cuomo C.A."/>
            <person name="Bakkeren G."/>
            <person name="Khalil H.B."/>
            <person name="Panwar V."/>
            <person name="Joly D."/>
            <person name="Linning R."/>
            <person name="Sakthikumar S."/>
            <person name="Song X."/>
            <person name="Adiconis X."/>
            <person name="Fan L."/>
            <person name="Goldberg J.M."/>
            <person name="Levin J.Z."/>
            <person name="Young S."/>
            <person name="Zeng Q."/>
            <person name="Anikster Y."/>
            <person name="Bruce M."/>
            <person name="Wang M."/>
            <person name="Yin C."/>
            <person name="McCallum B."/>
            <person name="Szabo L.J."/>
            <person name="Hulbert S."/>
            <person name="Chen X."/>
            <person name="Fellers J.P."/>
        </authorList>
    </citation>
    <scope>NUCLEOTIDE SEQUENCE</scope>
    <source>
        <strain evidence="3">isolate 1-1 / race 1 (BBBD)</strain>
        <strain evidence="4">Isolate 1-1 / race 1 (BBBD)</strain>
    </source>
</reference>
<protein>
    <submittedName>
        <fullName evidence="2 3">Uncharacterized protein</fullName>
    </submittedName>
</protein>
<dbReference type="Pfam" id="PF12739">
    <property type="entry name" value="TRAPPC-Trs85"/>
    <property type="match status" value="1"/>
</dbReference>
<dbReference type="STRING" id="630390.A0A180GA69"/>
<accession>A0A180GA69</accession>
<dbReference type="PANTHER" id="PTHR12975:SF6">
    <property type="entry name" value="TRAFFICKING PROTEIN PARTICLE COMPLEX SUBUNIT 8"/>
    <property type="match status" value="1"/>
</dbReference>
<dbReference type="EnsemblFungi" id="PTTG_28771-t43_1">
    <property type="protein sequence ID" value="PTTG_28771-t43_1-p1"/>
    <property type="gene ID" value="PTTG_28771"/>
</dbReference>
<dbReference type="OrthoDB" id="203724at2759"/>
<name>A0A180GA69_PUCT1</name>
<evidence type="ECO:0000313" key="2">
    <source>
        <dbReference type="EMBL" id="OAV89222.1"/>
    </source>
</evidence>
<feature type="region of interest" description="Disordered" evidence="1">
    <location>
        <begin position="26"/>
        <end position="48"/>
    </location>
</feature>
<keyword evidence="4" id="KW-1185">Reference proteome</keyword>
<proteinExistence type="predicted"/>
<dbReference type="AlphaFoldDB" id="A0A180GA69"/>
<gene>
    <name evidence="2" type="ORF">PTTG_28771</name>
</gene>
<dbReference type="Proteomes" id="UP000005240">
    <property type="component" value="Unassembled WGS sequence"/>
</dbReference>
<organism evidence="2">
    <name type="scientific">Puccinia triticina (isolate 1-1 / race 1 (BBBD))</name>
    <name type="common">Brown leaf rust fungus</name>
    <dbReference type="NCBI Taxonomy" id="630390"/>
    <lineage>
        <taxon>Eukaryota</taxon>
        <taxon>Fungi</taxon>
        <taxon>Dikarya</taxon>
        <taxon>Basidiomycota</taxon>
        <taxon>Pucciniomycotina</taxon>
        <taxon>Pucciniomycetes</taxon>
        <taxon>Pucciniales</taxon>
        <taxon>Pucciniaceae</taxon>
        <taxon>Puccinia</taxon>
    </lineage>
</organism>